<evidence type="ECO:0000313" key="2">
    <source>
        <dbReference type="Proteomes" id="UP000312512"/>
    </source>
</evidence>
<gene>
    <name evidence="1" type="ORF">FH608_050555</name>
</gene>
<name>A0A5C4UT85_9ACTN</name>
<dbReference type="OrthoDB" id="4435702at2"/>
<evidence type="ECO:0000313" key="1">
    <source>
        <dbReference type="EMBL" id="KAB8181847.1"/>
    </source>
</evidence>
<keyword evidence="2" id="KW-1185">Reference proteome</keyword>
<dbReference type="RefSeq" id="WP_139638365.1">
    <property type="nucleotide sequence ID" value="NZ_VDLX02000043.1"/>
</dbReference>
<dbReference type="Proteomes" id="UP000312512">
    <property type="component" value="Unassembled WGS sequence"/>
</dbReference>
<comment type="caution">
    <text evidence="1">The sequence shown here is derived from an EMBL/GenBank/DDBJ whole genome shotgun (WGS) entry which is preliminary data.</text>
</comment>
<sequence>MQWLLALRGTQRTSNPHLMVAKGTEAARSPASAAYVSHVLDPAGSSPWTLRSTRLMYLVQTMDAKFVAAAFGMHPEAVMIYLADHVDPDRLPAPSSADRPGWGVSLLRPR</sequence>
<proteinExistence type="predicted"/>
<reference evidence="1 2" key="1">
    <citation type="submission" date="2019-10" db="EMBL/GenBank/DDBJ databases">
        <title>Nonomuraea sp. nov., isolated from Phyllanthus amarus.</title>
        <authorList>
            <person name="Klykleung N."/>
            <person name="Tanasupawat S."/>
        </authorList>
    </citation>
    <scope>NUCLEOTIDE SEQUENCE [LARGE SCALE GENOMIC DNA]</scope>
    <source>
        <strain evidence="1 2">PA1-10</strain>
    </source>
</reference>
<organism evidence="1 2">
    <name type="scientific">Nonomuraea phyllanthi</name>
    <dbReference type="NCBI Taxonomy" id="2219224"/>
    <lineage>
        <taxon>Bacteria</taxon>
        <taxon>Bacillati</taxon>
        <taxon>Actinomycetota</taxon>
        <taxon>Actinomycetes</taxon>
        <taxon>Streptosporangiales</taxon>
        <taxon>Streptosporangiaceae</taxon>
        <taxon>Nonomuraea</taxon>
    </lineage>
</organism>
<accession>A0A5C4UT85</accession>
<protein>
    <submittedName>
        <fullName evidence="1">Uncharacterized protein</fullName>
    </submittedName>
</protein>
<dbReference type="EMBL" id="VDLX02000043">
    <property type="protein sequence ID" value="KAB8181847.1"/>
    <property type="molecule type" value="Genomic_DNA"/>
</dbReference>
<dbReference type="AlphaFoldDB" id="A0A5C4UT85"/>